<feature type="region of interest" description="Disordered" evidence="1">
    <location>
        <begin position="1"/>
        <end position="24"/>
    </location>
</feature>
<keyword evidence="4" id="KW-1185">Reference proteome</keyword>
<dbReference type="EMBL" id="MU006305">
    <property type="protein sequence ID" value="KAF2850755.1"/>
    <property type="molecule type" value="Genomic_DNA"/>
</dbReference>
<evidence type="ECO:0000259" key="2">
    <source>
        <dbReference type="Pfam" id="PF24864"/>
    </source>
</evidence>
<dbReference type="PANTHER" id="PTHR38790:SF4">
    <property type="entry name" value="2EXR DOMAIN-CONTAINING PROTEIN"/>
    <property type="match status" value="1"/>
</dbReference>
<organism evidence="3 4">
    <name type="scientific">Plenodomus tracheiphilus IPT5</name>
    <dbReference type="NCBI Taxonomy" id="1408161"/>
    <lineage>
        <taxon>Eukaryota</taxon>
        <taxon>Fungi</taxon>
        <taxon>Dikarya</taxon>
        <taxon>Ascomycota</taxon>
        <taxon>Pezizomycotina</taxon>
        <taxon>Dothideomycetes</taxon>
        <taxon>Pleosporomycetidae</taxon>
        <taxon>Pleosporales</taxon>
        <taxon>Pleosporineae</taxon>
        <taxon>Leptosphaeriaceae</taxon>
        <taxon>Plenodomus</taxon>
    </lineage>
</organism>
<dbReference type="Pfam" id="PF24864">
    <property type="entry name" value="DUF7730"/>
    <property type="match status" value="1"/>
</dbReference>
<dbReference type="InterPro" id="IPR056632">
    <property type="entry name" value="DUF7730"/>
</dbReference>
<gene>
    <name evidence="3" type="ORF">T440DRAFT_518049</name>
</gene>
<feature type="domain" description="DUF7730" evidence="2">
    <location>
        <begin position="96"/>
        <end position="159"/>
    </location>
</feature>
<sequence>MAPKRSIPSTKPDPGPLNNPTAVTKRKRYAPVRRFENGLLDVERKSGKYSKICKENARSPLLRLPPEIRNQIWELALGGSDFFLDYDLDKVKVVKPETPRTSTPATALLRTCRQIYAEAALCHYKVNAFHFSTLTNAATSQSQSLPQFGVSMIRNLHVNLWPWYIIGLVDTNFMLIHTDRLLAQLPQLRHMVFELFVPCEKLHAPLKKLVAPDGELARDLKKLLKEWHKDFKAVVDFKLVV</sequence>
<evidence type="ECO:0000313" key="3">
    <source>
        <dbReference type="EMBL" id="KAF2850755.1"/>
    </source>
</evidence>
<dbReference type="Proteomes" id="UP000799423">
    <property type="component" value="Unassembled WGS sequence"/>
</dbReference>
<accession>A0A6A7B8Q1</accession>
<proteinExistence type="predicted"/>
<dbReference type="PANTHER" id="PTHR38790">
    <property type="entry name" value="2EXR DOMAIN-CONTAINING PROTEIN-RELATED"/>
    <property type="match status" value="1"/>
</dbReference>
<dbReference type="AlphaFoldDB" id="A0A6A7B8Q1"/>
<dbReference type="OrthoDB" id="5413827at2759"/>
<evidence type="ECO:0000313" key="4">
    <source>
        <dbReference type="Proteomes" id="UP000799423"/>
    </source>
</evidence>
<name>A0A6A7B8Q1_9PLEO</name>
<reference evidence="3" key="1">
    <citation type="submission" date="2020-01" db="EMBL/GenBank/DDBJ databases">
        <authorList>
            <consortium name="DOE Joint Genome Institute"/>
            <person name="Haridas S."/>
            <person name="Albert R."/>
            <person name="Binder M."/>
            <person name="Bloem J."/>
            <person name="Labutti K."/>
            <person name="Salamov A."/>
            <person name="Andreopoulos B."/>
            <person name="Baker S.E."/>
            <person name="Barry K."/>
            <person name="Bills G."/>
            <person name="Bluhm B.H."/>
            <person name="Cannon C."/>
            <person name="Castanera R."/>
            <person name="Culley D.E."/>
            <person name="Daum C."/>
            <person name="Ezra D."/>
            <person name="Gonzalez J.B."/>
            <person name="Henrissat B."/>
            <person name="Kuo A."/>
            <person name="Liang C."/>
            <person name="Lipzen A."/>
            <person name="Lutzoni F."/>
            <person name="Magnuson J."/>
            <person name="Mondo S."/>
            <person name="Nolan M."/>
            <person name="Ohm R."/>
            <person name="Pangilinan J."/>
            <person name="Park H.-J."/>
            <person name="Ramirez L."/>
            <person name="Alfaro M."/>
            <person name="Sun H."/>
            <person name="Tritt A."/>
            <person name="Yoshinaga Y."/>
            <person name="Zwiers L.-H."/>
            <person name="Turgeon B.G."/>
            <person name="Goodwin S.B."/>
            <person name="Spatafora J.W."/>
            <person name="Crous P.W."/>
            <person name="Grigoriev I.V."/>
        </authorList>
    </citation>
    <scope>NUCLEOTIDE SEQUENCE</scope>
    <source>
        <strain evidence="3">IPT5</strain>
    </source>
</reference>
<evidence type="ECO:0000256" key="1">
    <source>
        <dbReference type="SAM" id="MobiDB-lite"/>
    </source>
</evidence>
<protein>
    <recommendedName>
        <fullName evidence="2">DUF7730 domain-containing protein</fullName>
    </recommendedName>
</protein>